<feature type="transmembrane region" description="Helical" evidence="6">
    <location>
        <begin position="235"/>
        <end position="258"/>
    </location>
</feature>
<name>A0ABP0F4Y0_CLALP</name>
<sequence length="298" mass="33405">MSNAKDPFCCCSCSQETLYDVLKYLLITYNFFFLLLGFSLIGLGVYSEIMRSELTEADHVFVTPSVFLFILGAVVSIFACIGFVASLRDNFCLLRTFNICIVVCILIEVGAGIAALIFKDPAKEFVNRYILKGLVTYYDDQDLKNLVDFIQEEFQCCGGRLYKDWEKNPYHNCTAPGPAACGVPYSCCKPDNSTVINSMCGYNTLQLTTEEAVEVIYLIGCIDAVLDFLWVNLDLLAGLLLGIFLPQMAGIFLGVFYLQVLEKIVSNFPAAPENESFMHEEARQYGFQQQEPYTVQSL</sequence>
<dbReference type="Gene3D" id="1.10.1450.10">
    <property type="entry name" value="Tetraspanin"/>
    <property type="match status" value="1"/>
</dbReference>
<dbReference type="Pfam" id="PF00335">
    <property type="entry name" value="Tetraspanin"/>
    <property type="match status" value="1"/>
</dbReference>
<dbReference type="Proteomes" id="UP001642483">
    <property type="component" value="Unassembled WGS sequence"/>
</dbReference>
<dbReference type="CDD" id="cd03158">
    <property type="entry name" value="penumbra_like_LEL"/>
    <property type="match status" value="1"/>
</dbReference>
<feature type="transmembrane region" description="Helical" evidence="6">
    <location>
        <begin position="66"/>
        <end position="85"/>
    </location>
</feature>
<feature type="transmembrane region" description="Helical" evidence="6">
    <location>
        <begin position="97"/>
        <end position="118"/>
    </location>
</feature>
<evidence type="ECO:0000313" key="7">
    <source>
        <dbReference type="EMBL" id="CAK8674753.1"/>
    </source>
</evidence>
<comment type="caution">
    <text evidence="7">The sequence shown here is derived from an EMBL/GenBank/DDBJ whole genome shotgun (WGS) entry which is preliminary data.</text>
</comment>
<evidence type="ECO:0000256" key="1">
    <source>
        <dbReference type="ARBA" id="ARBA00004141"/>
    </source>
</evidence>
<evidence type="ECO:0000256" key="3">
    <source>
        <dbReference type="ARBA" id="ARBA00022692"/>
    </source>
</evidence>
<comment type="similarity">
    <text evidence="2 6">Belongs to the tetraspanin (TM4SF) family.</text>
</comment>
<dbReference type="PIRSF" id="PIRSF002419">
    <property type="entry name" value="Tetraspanin"/>
    <property type="match status" value="1"/>
</dbReference>
<dbReference type="PANTHER" id="PTHR19282">
    <property type="entry name" value="TETRASPANIN"/>
    <property type="match status" value="1"/>
</dbReference>
<dbReference type="InterPro" id="IPR018499">
    <property type="entry name" value="Tetraspanin/Peripherin"/>
</dbReference>
<dbReference type="InterPro" id="IPR008952">
    <property type="entry name" value="Tetraspanin_EC2_sf"/>
</dbReference>
<dbReference type="PANTHER" id="PTHR19282:SF542">
    <property type="entry name" value="TETRASPANIN"/>
    <property type="match status" value="1"/>
</dbReference>
<dbReference type="EMBL" id="CAWYQH010000013">
    <property type="protein sequence ID" value="CAK8674753.1"/>
    <property type="molecule type" value="Genomic_DNA"/>
</dbReference>
<feature type="transmembrane region" description="Helical" evidence="6">
    <location>
        <begin position="24"/>
        <end position="46"/>
    </location>
</feature>
<evidence type="ECO:0000256" key="6">
    <source>
        <dbReference type="RuleBase" id="RU361218"/>
    </source>
</evidence>
<evidence type="ECO:0000256" key="2">
    <source>
        <dbReference type="ARBA" id="ARBA00006840"/>
    </source>
</evidence>
<evidence type="ECO:0000313" key="8">
    <source>
        <dbReference type="Proteomes" id="UP001642483"/>
    </source>
</evidence>
<gene>
    <name evidence="7" type="ORF">CVLEPA_LOCUS4420</name>
</gene>
<organism evidence="7 8">
    <name type="scientific">Clavelina lepadiformis</name>
    <name type="common">Light-bulb sea squirt</name>
    <name type="synonym">Ascidia lepadiformis</name>
    <dbReference type="NCBI Taxonomy" id="159417"/>
    <lineage>
        <taxon>Eukaryota</taxon>
        <taxon>Metazoa</taxon>
        <taxon>Chordata</taxon>
        <taxon>Tunicata</taxon>
        <taxon>Ascidiacea</taxon>
        <taxon>Aplousobranchia</taxon>
        <taxon>Clavelinidae</taxon>
        <taxon>Clavelina</taxon>
    </lineage>
</organism>
<protein>
    <recommendedName>
        <fullName evidence="6">Tetraspanin</fullName>
    </recommendedName>
</protein>
<proteinExistence type="inferred from homology"/>
<keyword evidence="5 6" id="KW-0472">Membrane</keyword>
<keyword evidence="4 6" id="KW-1133">Transmembrane helix</keyword>
<dbReference type="InterPro" id="IPR000301">
    <property type="entry name" value="Tetraspanin_animals"/>
</dbReference>
<dbReference type="PRINTS" id="PR00259">
    <property type="entry name" value="TMFOUR"/>
</dbReference>
<accession>A0ABP0F4Y0</accession>
<reference evidence="7 8" key="1">
    <citation type="submission" date="2024-02" db="EMBL/GenBank/DDBJ databases">
        <authorList>
            <person name="Daric V."/>
            <person name="Darras S."/>
        </authorList>
    </citation>
    <scope>NUCLEOTIDE SEQUENCE [LARGE SCALE GENOMIC DNA]</scope>
</reference>
<keyword evidence="8" id="KW-1185">Reference proteome</keyword>
<keyword evidence="3 6" id="KW-0812">Transmembrane</keyword>
<dbReference type="SUPFAM" id="SSF48652">
    <property type="entry name" value="Tetraspanin"/>
    <property type="match status" value="1"/>
</dbReference>
<evidence type="ECO:0000256" key="5">
    <source>
        <dbReference type="ARBA" id="ARBA00023136"/>
    </source>
</evidence>
<evidence type="ECO:0000256" key="4">
    <source>
        <dbReference type="ARBA" id="ARBA00022989"/>
    </source>
</evidence>
<comment type="subcellular location">
    <subcellularLocation>
        <location evidence="1 6">Membrane</location>
        <topology evidence="1 6">Multi-pass membrane protein</topology>
    </subcellularLocation>
</comment>